<evidence type="ECO:0000259" key="4">
    <source>
        <dbReference type="Pfam" id="PF00005"/>
    </source>
</evidence>
<feature type="non-terminal residue" evidence="5">
    <location>
        <position position="1"/>
    </location>
</feature>
<comment type="caution">
    <text evidence="5">The sequence shown here is derived from an EMBL/GenBank/DDBJ whole genome shotgun (WGS) entry which is preliminary data.</text>
</comment>
<evidence type="ECO:0000313" key="5">
    <source>
        <dbReference type="EMBL" id="HIX65311.1"/>
    </source>
</evidence>
<dbReference type="EMBL" id="DXES01000076">
    <property type="protein sequence ID" value="HIX65311.1"/>
    <property type="molecule type" value="Genomic_DNA"/>
</dbReference>
<evidence type="ECO:0000256" key="1">
    <source>
        <dbReference type="ARBA" id="ARBA00022448"/>
    </source>
</evidence>
<keyword evidence="1" id="KW-0813">Transport</keyword>
<evidence type="ECO:0000256" key="3">
    <source>
        <dbReference type="ARBA" id="ARBA00022840"/>
    </source>
</evidence>
<evidence type="ECO:0000313" key="6">
    <source>
        <dbReference type="Proteomes" id="UP000886800"/>
    </source>
</evidence>
<proteinExistence type="predicted"/>
<dbReference type="InterPro" id="IPR003439">
    <property type="entry name" value="ABC_transporter-like_ATP-bd"/>
</dbReference>
<keyword evidence="3 5" id="KW-0067">ATP-binding</keyword>
<dbReference type="InterPro" id="IPR027417">
    <property type="entry name" value="P-loop_NTPase"/>
</dbReference>
<accession>A0A9D1WR03</accession>
<feature type="domain" description="ABC transporter" evidence="4">
    <location>
        <begin position="3"/>
        <end position="54"/>
    </location>
</feature>
<organism evidence="5 6">
    <name type="scientific">Candidatus Anaerotruncus excrementipullorum</name>
    <dbReference type="NCBI Taxonomy" id="2838465"/>
    <lineage>
        <taxon>Bacteria</taxon>
        <taxon>Bacillati</taxon>
        <taxon>Bacillota</taxon>
        <taxon>Clostridia</taxon>
        <taxon>Eubacteriales</taxon>
        <taxon>Oscillospiraceae</taxon>
        <taxon>Anaerotruncus</taxon>
    </lineage>
</organism>
<sequence length="130" mass="14256">RRERVAALLAQCGLEPELAARYPHQLSGGQCQRAAIARALAVEPRVLVCDEATSSLDVTVQQQILALLDRLGTQRQLSFLFICHNLALVQAFCSRVLVMHQGRVVEEGPTAQVIAAPRDPYTRQLVEAAL</sequence>
<dbReference type="AlphaFoldDB" id="A0A9D1WR03"/>
<dbReference type="SUPFAM" id="SSF52540">
    <property type="entry name" value="P-loop containing nucleoside triphosphate hydrolases"/>
    <property type="match status" value="1"/>
</dbReference>
<dbReference type="InterPro" id="IPR050319">
    <property type="entry name" value="ABC_transp_ATP-bind"/>
</dbReference>
<dbReference type="GO" id="GO:0005524">
    <property type="term" value="F:ATP binding"/>
    <property type="evidence" value="ECO:0007669"/>
    <property type="project" value="UniProtKB-KW"/>
</dbReference>
<reference evidence="5" key="2">
    <citation type="submission" date="2021-04" db="EMBL/GenBank/DDBJ databases">
        <authorList>
            <person name="Gilroy R."/>
        </authorList>
    </citation>
    <scope>NUCLEOTIDE SEQUENCE</scope>
    <source>
        <strain evidence="5">CHK188-5543</strain>
    </source>
</reference>
<protein>
    <submittedName>
        <fullName evidence="5">ABC transporter ATP-binding protein</fullName>
    </submittedName>
</protein>
<evidence type="ECO:0000256" key="2">
    <source>
        <dbReference type="ARBA" id="ARBA00022741"/>
    </source>
</evidence>
<name>A0A9D1WR03_9FIRM</name>
<dbReference type="Gene3D" id="3.40.50.300">
    <property type="entry name" value="P-loop containing nucleotide triphosphate hydrolases"/>
    <property type="match status" value="1"/>
</dbReference>
<dbReference type="GO" id="GO:0016887">
    <property type="term" value="F:ATP hydrolysis activity"/>
    <property type="evidence" value="ECO:0007669"/>
    <property type="project" value="InterPro"/>
</dbReference>
<gene>
    <name evidence="5" type="ORF">H9736_03595</name>
</gene>
<dbReference type="Proteomes" id="UP000886800">
    <property type="component" value="Unassembled WGS sequence"/>
</dbReference>
<dbReference type="PANTHER" id="PTHR43776">
    <property type="entry name" value="TRANSPORT ATP-BINDING PROTEIN"/>
    <property type="match status" value="1"/>
</dbReference>
<keyword evidence="2" id="KW-0547">Nucleotide-binding</keyword>
<dbReference type="Pfam" id="PF00005">
    <property type="entry name" value="ABC_tran"/>
    <property type="match status" value="1"/>
</dbReference>
<reference evidence="5" key="1">
    <citation type="journal article" date="2021" name="PeerJ">
        <title>Extensive microbial diversity within the chicken gut microbiome revealed by metagenomics and culture.</title>
        <authorList>
            <person name="Gilroy R."/>
            <person name="Ravi A."/>
            <person name="Getino M."/>
            <person name="Pursley I."/>
            <person name="Horton D.L."/>
            <person name="Alikhan N.F."/>
            <person name="Baker D."/>
            <person name="Gharbi K."/>
            <person name="Hall N."/>
            <person name="Watson M."/>
            <person name="Adriaenssens E.M."/>
            <person name="Foster-Nyarko E."/>
            <person name="Jarju S."/>
            <person name="Secka A."/>
            <person name="Antonio M."/>
            <person name="Oren A."/>
            <person name="Chaudhuri R.R."/>
            <person name="La Ragione R."/>
            <person name="Hildebrand F."/>
            <person name="Pallen M.J."/>
        </authorList>
    </citation>
    <scope>NUCLEOTIDE SEQUENCE</scope>
    <source>
        <strain evidence="5">CHK188-5543</strain>
    </source>
</reference>